<keyword evidence="2" id="KW-0067">ATP-binding</keyword>
<organism evidence="3 4">
    <name type="scientific">Candidatus Contendobacter odensis Run_B_J11</name>
    <dbReference type="NCBI Taxonomy" id="1400861"/>
    <lineage>
        <taxon>Bacteria</taxon>
        <taxon>Pseudomonadati</taxon>
        <taxon>Pseudomonadota</taxon>
        <taxon>Gammaproteobacteria</taxon>
        <taxon>Candidatus Competibacteraceae</taxon>
        <taxon>Candidatus Contendibacter</taxon>
    </lineage>
</organism>
<dbReference type="GO" id="GO:0005524">
    <property type="term" value="F:ATP binding"/>
    <property type="evidence" value="ECO:0007669"/>
    <property type="project" value="UniProtKB-KW"/>
</dbReference>
<dbReference type="Pfam" id="PF00012">
    <property type="entry name" value="HSP70"/>
    <property type="match status" value="1"/>
</dbReference>
<evidence type="ECO:0000256" key="2">
    <source>
        <dbReference type="ARBA" id="ARBA00022840"/>
    </source>
</evidence>
<dbReference type="PANTHER" id="PTHR42749:SF1">
    <property type="entry name" value="CELL SHAPE-DETERMINING PROTEIN MREB"/>
    <property type="match status" value="1"/>
</dbReference>
<dbReference type="InterPro" id="IPR043129">
    <property type="entry name" value="ATPase_NBD"/>
</dbReference>
<dbReference type="InterPro" id="IPR013126">
    <property type="entry name" value="Hsp_70_fam"/>
</dbReference>
<reference evidence="3 4" key="1">
    <citation type="journal article" date="2014" name="ISME J.">
        <title>Candidatus Competibacter-lineage genomes retrieved from metagenomes reveal functional metabolic diversity.</title>
        <authorList>
            <person name="McIlroy S.J."/>
            <person name="Albertsen M."/>
            <person name="Andresen E.K."/>
            <person name="Saunders A.M."/>
            <person name="Kristiansen R."/>
            <person name="Stokholm-Bjerregaard M."/>
            <person name="Nielsen K.L."/>
            <person name="Nielsen P.H."/>
        </authorList>
    </citation>
    <scope>NUCLEOTIDE SEQUENCE [LARGE SCALE GENOMIC DNA]</scope>
    <source>
        <strain evidence="3 4">Run_B_J11</strain>
    </source>
</reference>
<dbReference type="Proteomes" id="UP000019184">
    <property type="component" value="Unassembled WGS sequence"/>
</dbReference>
<accession>A0A7U7J2U6</accession>
<evidence type="ECO:0000313" key="3">
    <source>
        <dbReference type="EMBL" id="CDH43683.1"/>
    </source>
</evidence>
<keyword evidence="4" id="KW-1185">Reference proteome</keyword>
<proteinExistence type="predicted"/>
<dbReference type="EMBL" id="CBTK010000035">
    <property type="protein sequence ID" value="CDH43683.1"/>
    <property type="molecule type" value="Genomic_DNA"/>
</dbReference>
<dbReference type="OrthoDB" id="580874at2"/>
<protein>
    <submittedName>
        <fullName evidence="3">Chaperone heat-shock protein</fullName>
    </submittedName>
</protein>
<evidence type="ECO:0000256" key="1">
    <source>
        <dbReference type="ARBA" id="ARBA00022741"/>
    </source>
</evidence>
<dbReference type="PRINTS" id="PR00301">
    <property type="entry name" value="HEATSHOCK70"/>
</dbReference>
<dbReference type="Gene3D" id="3.90.640.10">
    <property type="entry name" value="Actin, Chain A, domain 4"/>
    <property type="match status" value="1"/>
</dbReference>
<dbReference type="PANTHER" id="PTHR42749">
    <property type="entry name" value="CELL SHAPE-DETERMINING PROTEIN MREB"/>
    <property type="match status" value="1"/>
</dbReference>
<dbReference type="InterPro" id="IPR021030">
    <property type="entry name" value="DUF3731"/>
</dbReference>
<dbReference type="RefSeq" id="WP_051497347.1">
    <property type="nucleotide sequence ID" value="NZ_CBTK010000035.1"/>
</dbReference>
<evidence type="ECO:0000313" key="4">
    <source>
        <dbReference type="Proteomes" id="UP000019184"/>
    </source>
</evidence>
<name>A0A7U7J2U6_9GAMM</name>
<dbReference type="Gene3D" id="3.30.420.40">
    <property type="match status" value="2"/>
</dbReference>
<keyword evidence="1" id="KW-0547">Nucleotide-binding</keyword>
<dbReference type="Pfam" id="PF12531">
    <property type="entry name" value="DUF3731"/>
    <property type="match status" value="1"/>
</dbReference>
<sequence length="921" mass="99925">MQEEITIARSHVSRYLVGIDLGTTHTVVAYADLRTATEIQLFAIEQLIAPGAVAARPLLPSVRYHPVEGELAAADLQLPWIFTDPGQVAHVVLGELARERGARTPGRLVASAKSWLSHAGVDRTAPILPWGAAEGIAKVSPVAASASTLAYLRAAWNQRFPRQPLERQELVLTVPASFDEAGRALTVEAARLAGLPQLRLLEEPQAACYDWLHRHRAEVATALGESRLLLVCDVGGGTTDLTLIQIESGEAGPRLTRIGVGDHLMLGGDNMDLTLARTVETRLGGGRLNAAELSQLWQQCRGAKERLLALDAPERTSVTVLGGGTRLIGGARSAELSRAEVRALLVDGFLPPVGSAERPQGRRAAVVEFGLPYAADPAISRHLAAFLAQHADASRQALSERVLADHPPMPDAVLLNGGVFHGAALADRLLDILAGWRGEPLALLDNPEPDLAVARGAVAYGLARSGQGLRIGGGSARSYFLRVDGGGRQKQGVCLLPRGAEEGREIRLDRTFSLRLGAPVQFHLLSSTGDAVYPPGALVELDTEEFSPLPPIATVIESKTGVGEAQVQLTAQLTEVGTLEVDCVAVESALPGRWRLAFQVRGDTTALARLHPRFGDAATRLERFYGARAADVEQKEIKALRTDLERLLGQRETWETPLLRELFGVLWTGARRRRRSVDHERLWLSLAGYCLRPGFGYPLDDWRVGQLWTLYPQGVQYGRDAQVWAEWWTLWRRVAGGLDATAQAQLSDDLLLELRPLTGKAAKDKQPGIEDMARLAAVLERLPAARKVELGALLLARLERKGESSQLWWAVGRLGTRVPAYGSAHDVVSAATAAVWLERVLALDWKAVTPAAFAATLLARLSGDRERDLSEELRTQVMQRLRAAKAPMSWLRMMEEVFDLDEADAGRIFGEALPPGLKLVG</sequence>
<dbReference type="SUPFAM" id="SSF53067">
    <property type="entry name" value="Actin-like ATPase domain"/>
    <property type="match status" value="2"/>
</dbReference>
<comment type="caution">
    <text evidence="3">The sequence shown here is derived from an EMBL/GenBank/DDBJ whole genome shotgun (WGS) entry which is preliminary data.</text>
</comment>
<dbReference type="CDD" id="cd10170">
    <property type="entry name" value="ASKHA_NBD_HSP70"/>
    <property type="match status" value="1"/>
</dbReference>
<gene>
    <name evidence="3" type="ORF">BN874_130008</name>
</gene>
<dbReference type="AlphaFoldDB" id="A0A7U7J2U6"/>
<dbReference type="GO" id="GO:0140662">
    <property type="term" value="F:ATP-dependent protein folding chaperone"/>
    <property type="evidence" value="ECO:0007669"/>
    <property type="project" value="InterPro"/>
</dbReference>